<protein>
    <submittedName>
        <fullName evidence="1">Uncharacterized protein</fullName>
    </submittedName>
</protein>
<comment type="caution">
    <text evidence="1">The sequence shown here is derived from an EMBL/GenBank/DDBJ whole genome shotgun (WGS) entry which is preliminary data.</text>
</comment>
<gene>
    <name evidence="1" type="ORF">S01H1_71131</name>
</gene>
<evidence type="ECO:0000313" key="1">
    <source>
        <dbReference type="EMBL" id="GAG39056.1"/>
    </source>
</evidence>
<proteinExistence type="predicted"/>
<dbReference type="AlphaFoldDB" id="X0YQS4"/>
<accession>X0YQS4</accession>
<feature type="non-terminal residue" evidence="1">
    <location>
        <position position="245"/>
    </location>
</feature>
<organism evidence="1">
    <name type="scientific">marine sediment metagenome</name>
    <dbReference type="NCBI Taxonomy" id="412755"/>
    <lineage>
        <taxon>unclassified sequences</taxon>
        <taxon>metagenomes</taxon>
        <taxon>ecological metagenomes</taxon>
    </lineage>
</organism>
<reference evidence="1" key="1">
    <citation type="journal article" date="2014" name="Front. Microbiol.">
        <title>High frequency of phylogenetically diverse reductive dehalogenase-homologous genes in deep subseafloor sedimentary metagenomes.</title>
        <authorList>
            <person name="Kawai M."/>
            <person name="Futagami T."/>
            <person name="Toyoda A."/>
            <person name="Takaki Y."/>
            <person name="Nishi S."/>
            <person name="Hori S."/>
            <person name="Arai W."/>
            <person name="Tsubouchi T."/>
            <person name="Morono Y."/>
            <person name="Uchiyama I."/>
            <person name="Ito T."/>
            <person name="Fujiyama A."/>
            <person name="Inagaki F."/>
            <person name="Takami H."/>
        </authorList>
    </citation>
    <scope>NUCLEOTIDE SEQUENCE</scope>
    <source>
        <strain evidence="1">Expedition CK06-06</strain>
    </source>
</reference>
<sequence>PEIDTQKNNENDFGEVNKSILYNKVDSRQLLFLPFDDIRAAVRNFDPFGKRTNMDLPTESIAFDPKKASEEWTESVKDMRTIYRISLMELSLAIRDLSLFDGDFTSLVMLPLQAIVKCFLNNESASVLVPFREDWLTPETGYFSETNFKLTFGNPDVLEITNSAFNLQDTINTPLYRFQLRSKHTSKEMFFGIDIILEMVREMQDGLRIPSRIRPIRNARTHFRRLFYLLWQLENYGELIDRNNL</sequence>
<feature type="non-terminal residue" evidence="1">
    <location>
        <position position="1"/>
    </location>
</feature>
<name>X0YQS4_9ZZZZ</name>
<dbReference type="EMBL" id="BARS01047348">
    <property type="protein sequence ID" value="GAG39056.1"/>
    <property type="molecule type" value="Genomic_DNA"/>
</dbReference>